<dbReference type="EMBL" id="MCFF01000042">
    <property type="protein sequence ID" value="ORZ07218.1"/>
    <property type="molecule type" value="Genomic_DNA"/>
</dbReference>
<name>A0A1Y2GF13_9FUNG</name>
<comment type="caution">
    <text evidence="1">The sequence shown here is derived from an EMBL/GenBank/DDBJ whole genome shotgun (WGS) entry which is preliminary data.</text>
</comment>
<dbReference type="Proteomes" id="UP000193648">
    <property type="component" value="Unassembled WGS sequence"/>
</dbReference>
<sequence length="92" mass="9384">MTVAIAVTIVPCSTAMRTFSLLGCSSISAVSSNVFPSIILTSTLMVSSSSKCFLWSSSSSSSSIVDASAFPPSVCPLCSISSSSESSTKMPE</sequence>
<evidence type="ECO:0000313" key="2">
    <source>
        <dbReference type="Proteomes" id="UP000193648"/>
    </source>
</evidence>
<dbReference type="GeneID" id="33567167"/>
<dbReference type="RefSeq" id="XP_021877881.1">
    <property type="nucleotide sequence ID" value="XM_022025323.1"/>
</dbReference>
<accession>A0A1Y2GF13</accession>
<dbReference type="AlphaFoldDB" id="A0A1Y2GF13"/>
<proteinExistence type="predicted"/>
<reference evidence="1 2" key="1">
    <citation type="submission" date="2016-07" db="EMBL/GenBank/DDBJ databases">
        <title>Pervasive Adenine N6-methylation of Active Genes in Fungi.</title>
        <authorList>
            <consortium name="DOE Joint Genome Institute"/>
            <person name="Mondo S.J."/>
            <person name="Dannebaum R.O."/>
            <person name="Kuo R.C."/>
            <person name="Labutti K."/>
            <person name="Haridas S."/>
            <person name="Kuo A."/>
            <person name="Salamov A."/>
            <person name="Ahrendt S.R."/>
            <person name="Lipzen A."/>
            <person name="Sullivan W."/>
            <person name="Andreopoulos W.B."/>
            <person name="Clum A."/>
            <person name="Lindquist E."/>
            <person name="Daum C."/>
            <person name="Ramamoorthy G.K."/>
            <person name="Gryganskyi A."/>
            <person name="Culley D."/>
            <person name="Magnuson J.K."/>
            <person name="James T.Y."/>
            <person name="O'Malley M.A."/>
            <person name="Stajich J.E."/>
            <person name="Spatafora J.W."/>
            <person name="Visel A."/>
            <person name="Grigoriev I.V."/>
        </authorList>
    </citation>
    <scope>NUCLEOTIDE SEQUENCE [LARGE SCALE GENOMIC DNA]</scope>
    <source>
        <strain evidence="1 2">NRRL 3116</strain>
    </source>
</reference>
<dbReference type="InParanoid" id="A0A1Y2GF13"/>
<gene>
    <name evidence="1" type="ORF">BCR41DRAFT_360206</name>
</gene>
<organism evidence="1 2">
    <name type="scientific">Lobosporangium transversale</name>
    <dbReference type="NCBI Taxonomy" id="64571"/>
    <lineage>
        <taxon>Eukaryota</taxon>
        <taxon>Fungi</taxon>
        <taxon>Fungi incertae sedis</taxon>
        <taxon>Mucoromycota</taxon>
        <taxon>Mortierellomycotina</taxon>
        <taxon>Mortierellomycetes</taxon>
        <taxon>Mortierellales</taxon>
        <taxon>Mortierellaceae</taxon>
        <taxon>Lobosporangium</taxon>
    </lineage>
</organism>
<keyword evidence="2" id="KW-1185">Reference proteome</keyword>
<protein>
    <submittedName>
        <fullName evidence="1">Uncharacterized protein</fullName>
    </submittedName>
</protein>
<evidence type="ECO:0000313" key="1">
    <source>
        <dbReference type="EMBL" id="ORZ07218.1"/>
    </source>
</evidence>